<protein>
    <submittedName>
        <fullName evidence="1">Spo0E like sporulation regulatory protein</fullName>
    </submittedName>
</protein>
<dbReference type="InterPro" id="IPR037208">
    <property type="entry name" value="Spo0E-like_sf"/>
</dbReference>
<accession>A0A1M6L9L8</accession>
<evidence type="ECO:0000313" key="2">
    <source>
        <dbReference type="Proteomes" id="UP000242497"/>
    </source>
</evidence>
<dbReference type="Gene3D" id="4.10.280.10">
    <property type="entry name" value="Helix-loop-helix DNA-binding domain"/>
    <property type="match status" value="1"/>
</dbReference>
<dbReference type="AlphaFoldDB" id="A0A1M6L9L8"/>
<dbReference type="SUPFAM" id="SSF140500">
    <property type="entry name" value="BAS1536-like"/>
    <property type="match status" value="1"/>
</dbReference>
<dbReference type="InterPro" id="IPR036638">
    <property type="entry name" value="HLH_DNA-bd_sf"/>
</dbReference>
<sequence>MERGIGVKKQMGLKNQIEKYSDELNDILGRKNINILDLKVLKMSEDLDELIVQYYKERMDKNKMDK</sequence>
<keyword evidence="2" id="KW-1185">Reference proteome</keyword>
<reference evidence="2" key="1">
    <citation type="submission" date="2016-11" db="EMBL/GenBank/DDBJ databases">
        <authorList>
            <person name="Varghese N."/>
            <person name="Submissions S."/>
        </authorList>
    </citation>
    <scope>NUCLEOTIDE SEQUENCE [LARGE SCALE GENOMIC DNA]</scope>
    <source>
        <strain evidence="2">DSM 15518</strain>
    </source>
</reference>
<name>A0A1M6L9L8_9FIRM</name>
<dbReference type="InterPro" id="IPR018540">
    <property type="entry name" value="Spo0E-like"/>
</dbReference>
<proteinExistence type="predicted"/>
<dbReference type="GO" id="GO:0043937">
    <property type="term" value="P:regulation of sporulation"/>
    <property type="evidence" value="ECO:0007669"/>
    <property type="project" value="InterPro"/>
</dbReference>
<dbReference type="Pfam" id="PF09388">
    <property type="entry name" value="SpoOE-like"/>
    <property type="match status" value="1"/>
</dbReference>
<evidence type="ECO:0000313" key="1">
    <source>
        <dbReference type="EMBL" id="SHJ67928.1"/>
    </source>
</evidence>
<dbReference type="GO" id="GO:0046983">
    <property type="term" value="F:protein dimerization activity"/>
    <property type="evidence" value="ECO:0007669"/>
    <property type="project" value="InterPro"/>
</dbReference>
<organism evidence="1 2">
    <name type="scientific">Tepidibacter formicigenes DSM 15518</name>
    <dbReference type="NCBI Taxonomy" id="1123349"/>
    <lineage>
        <taxon>Bacteria</taxon>
        <taxon>Bacillati</taxon>
        <taxon>Bacillota</taxon>
        <taxon>Clostridia</taxon>
        <taxon>Peptostreptococcales</taxon>
        <taxon>Peptostreptococcaceae</taxon>
        <taxon>Tepidibacter</taxon>
    </lineage>
</organism>
<dbReference type="Proteomes" id="UP000242497">
    <property type="component" value="Unassembled WGS sequence"/>
</dbReference>
<dbReference type="EMBL" id="FRAE01000010">
    <property type="protein sequence ID" value="SHJ67928.1"/>
    <property type="molecule type" value="Genomic_DNA"/>
</dbReference>
<gene>
    <name evidence="1" type="ORF">SAMN02744037_00584</name>
</gene>